<evidence type="ECO:0000256" key="1">
    <source>
        <dbReference type="ARBA" id="ARBA00022553"/>
    </source>
</evidence>
<evidence type="ECO:0000259" key="3">
    <source>
        <dbReference type="PROSITE" id="PS50110"/>
    </source>
</evidence>
<dbReference type="Proteomes" id="UP000198736">
    <property type="component" value="Unassembled WGS sequence"/>
</dbReference>
<dbReference type="RefSeq" id="WP_090893678.1">
    <property type="nucleotide sequence ID" value="NZ_CZPZ01000001.1"/>
</dbReference>
<dbReference type="SUPFAM" id="SSF55874">
    <property type="entry name" value="ATPase domain of HSP90 chaperone/DNA topoisomerase II/histidine kinase"/>
    <property type="match status" value="1"/>
</dbReference>
<feature type="domain" description="Response regulatory" evidence="3">
    <location>
        <begin position="9"/>
        <end position="123"/>
    </location>
</feature>
<dbReference type="InterPro" id="IPR011006">
    <property type="entry name" value="CheY-like_superfamily"/>
</dbReference>
<dbReference type="CDD" id="cd00156">
    <property type="entry name" value="REC"/>
    <property type="match status" value="1"/>
</dbReference>
<sequence>MSRQTTSDHLLVIDPCPDTQARIAEQLQGREYSVVAASDPAAALTTIDMAAPDIVITDLFLPEATGLTLLSELRARHEFCPVIVMAKDAPESMIIQALRMGAADYLHKPVTEAELVQALQHAQNHLAEDLADIPGLCRADYRLTVDSDPTHIPATISWLIKTTASTLTPIRRLHLRGALQELLFNAIEHGNLEIVCQDKQEALAEGRYEQLLVRRLAQTRLRDRRVLIHVAHDKDAHSLVYQITDEGKGFKWQRLMTRSEEVCASEDANGRGIFLARSLFPSLAYNERGNEVTLTVSIE</sequence>
<dbReference type="GO" id="GO:0000160">
    <property type="term" value="P:phosphorelay signal transduction system"/>
    <property type="evidence" value="ECO:0007669"/>
    <property type="project" value="InterPro"/>
</dbReference>
<dbReference type="PANTHER" id="PTHR44591:SF3">
    <property type="entry name" value="RESPONSE REGULATORY DOMAIN-CONTAINING PROTEIN"/>
    <property type="match status" value="1"/>
</dbReference>
<dbReference type="Gene3D" id="3.30.565.10">
    <property type="entry name" value="Histidine kinase-like ATPase, C-terminal domain"/>
    <property type="match status" value="1"/>
</dbReference>
<name>A0A0S4L8L2_9BACT</name>
<dbReference type="STRING" id="1742973.COMA2_10114"/>
<gene>
    <name evidence="4" type="ORF">COMA2_10114</name>
</gene>
<dbReference type="Gene3D" id="3.40.50.2300">
    <property type="match status" value="1"/>
</dbReference>
<evidence type="ECO:0000313" key="5">
    <source>
        <dbReference type="Proteomes" id="UP000198736"/>
    </source>
</evidence>
<dbReference type="OrthoDB" id="9770645at2"/>
<dbReference type="PROSITE" id="PS50110">
    <property type="entry name" value="RESPONSE_REGULATORY"/>
    <property type="match status" value="1"/>
</dbReference>
<dbReference type="Pfam" id="PF13581">
    <property type="entry name" value="HATPase_c_2"/>
    <property type="match status" value="1"/>
</dbReference>
<proteinExistence type="predicted"/>
<organism evidence="4 5">
    <name type="scientific">Candidatus Nitrospira nitrificans</name>
    <dbReference type="NCBI Taxonomy" id="1742973"/>
    <lineage>
        <taxon>Bacteria</taxon>
        <taxon>Pseudomonadati</taxon>
        <taxon>Nitrospirota</taxon>
        <taxon>Nitrospiria</taxon>
        <taxon>Nitrospirales</taxon>
        <taxon>Nitrospiraceae</taxon>
        <taxon>Nitrospira</taxon>
    </lineage>
</organism>
<feature type="modified residue" description="4-aspartylphosphate" evidence="2">
    <location>
        <position position="58"/>
    </location>
</feature>
<dbReference type="EMBL" id="CZPZ01000001">
    <property type="protein sequence ID" value="CUS31458.1"/>
    <property type="molecule type" value="Genomic_DNA"/>
</dbReference>
<dbReference type="SMART" id="SM00448">
    <property type="entry name" value="REC"/>
    <property type="match status" value="1"/>
</dbReference>
<protein>
    <submittedName>
        <fullName evidence="4">Putative Response regulator with ATPase domain</fullName>
    </submittedName>
</protein>
<accession>A0A0S4L8L2</accession>
<evidence type="ECO:0000313" key="4">
    <source>
        <dbReference type="EMBL" id="CUS31458.1"/>
    </source>
</evidence>
<dbReference type="Pfam" id="PF00072">
    <property type="entry name" value="Response_reg"/>
    <property type="match status" value="1"/>
</dbReference>
<reference evidence="5" key="1">
    <citation type="submission" date="2015-10" db="EMBL/GenBank/DDBJ databases">
        <authorList>
            <person name="Luecker S."/>
            <person name="Luecker S."/>
        </authorList>
    </citation>
    <scope>NUCLEOTIDE SEQUENCE [LARGE SCALE GENOMIC DNA]</scope>
</reference>
<dbReference type="InterPro" id="IPR050595">
    <property type="entry name" value="Bact_response_regulator"/>
</dbReference>
<dbReference type="InterPro" id="IPR036890">
    <property type="entry name" value="HATPase_C_sf"/>
</dbReference>
<dbReference type="InterPro" id="IPR003594">
    <property type="entry name" value="HATPase_dom"/>
</dbReference>
<keyword evidence="5" id="KW-1185">Reference proteome</keyword>
<evidence type="ECO:0000256" key="2">
    <source>
        <dbReference type="PROSITE-ProRule" id="PRU00169"/>
    </source>
</evidence>
<dbReference type="SUPFAM" id="SSF52172">
    <property type="entry name" value="CheY-like"/>
    <property type="match status" value="1"/>
</dbReference>
<dbReference type="InterPro" id="IPR001789">
    <property type="entry name" value="Sig_transdc_resp-reg_receiver"/>
</dbReference>
<keyword evidence="1 2" id="KW-0597">Phosphoprotein</keyword>
<dbReference type="PANTHER" id="PTHR44591">
    <property type="entry name" value="STRESS RESPONSE REGULATOR PROTEIN 1"/>
    <property type="match status" value="1"/>
</dbReference>
<dbReference type="AlphaFoldDB" id="A0A0S4L8L2"/>